<accession>A0A0N4TEU4</accession>
<keyword evidence="2" id="KW-1185">Reference proteome</keyword>
<dbReference type="EMBL" id="UZAD01006461">
    <property type="protein sequence ID" value="VDN87882.1"/>
    <property type="molecule type" value="Genomic_DNA"/>
</dbReference>
<dbReference type="STRING" id="6280.A0A0N4TEU4"/>
<evidence type="ECO:0000313" key="1">
    <source>
        <dbReference type="EMBL" id="VDN87882.1"/>
    </source>
</evidence>
<sequence>MPFRTQLSIFNRCRAIKRTQIELETSIMMDDNDIIVPSSNISTSNTAPAMVHAEQSNRETLKYRGMCMCSFMNFIL</sequence>
<reference evidence="3" key="1">
    <citation type="submission" date="2017-02" db="UniProtKB">
        <authorList>
            <consortium name="WormBaseParasite"/>
        </authorList>
    </citation>
    <scope>IDENTIFICATION</scope>
</reference>
<name>A0A0N4TEU4_BRUPA</name>
<dbReference type="WBParaSite" id="BPAG_0000673201-mRNA-1">
    <property type="protein sequence ID" value="BPAG_0000673201-mRNA-1"/>
    <property type="gene ID" value="BPAG_0000673201"/>
</dbReference>
<dbReference type="Proteomes" id="UP000278627">
    <property type="component" value="Unassembled WGS sequence"/>
</dbReference>
<evidence type="ECO:0000313" key="2">
    <source>
        <dbReference type="Proteomes" id="UP000278627"/>
    </source>
</evidence>
<dbReference type="AlphaFoldDB" id="A0A0N4TEU4"/>
<reference evidence="1 2" key="2">
    <citation type="submission" date="2018-11" db="EMBL/GenBank/DDBJ databases">
        <authorList>
            <consortium name="Pathogen Informatics"/>
        </authorList>
    </citation>
    <scope>NUCLEOTIDE SEQUENCE [LARGE SCALE GENOMIC DNA]</scope>
</reference>
<protein>
    <submittedName>
        <fullName evidence="1 3">Uncharacterized protein</fullName>
    </submittedName>
</protein>
<gene>
    <name evidence="1" type="ORF">BPAG_LOCUS6696</name>
</gene>
<evidence type="ECO:0000313" key="3">
    <source>
        <dbReference type="WBParaSite" id="BPAG_0000673201-mRNA-1"/>
    </source>
</evidence>
<proteinExistence type="predicted"/>
<organism evidence="3">
    <name type="scientific">Brugia pahangi</name>
    <name type="common">Filarial nematode worm</name>
    <dbReference type="NCBI Taxonomy" id="6280"/>
    <lineage>
        <taxon>Eukaryota</taxon>
        <taxon>Metazoa</taxon>
        <taxon>Ecdysozoa</taxon>
        <taxon>Nematoda</taxon>
        <taxon>Chromadorea</taxon>
        <taxon>Rhabditida</taxon>
        <taxon>Spirurina</taxon>
        <taxon>Spiruromorpha</taxon>
        <taxon>Filarioidea</taxon>
        <taxon>Onchocercidae</taxon>
        <taxon>Brugia</taxon>
    </lineage>
</organism>